<dbReference type="Gene3D" id="3.30.559.30">
    <property type="entry name" value="Nonribosomal peptide synthetase, condensation domain"/>
    <property type="match status" value="1"/>
</dbReference>
<accession>A0A9W9R5N4</accession>
<dbReference type="InterPro" id="IPR023213">
    <property type="entry name" value="CAT-like_dom_sf"/>
</dbReference>
<sequence length="517" mass="58263">MESSTYDNFAWKQTQPGRWEREIDEVEQFYATLSRIFQGTGRTFFAITAHVSLSIAHNFKQGSRTELHVIDALRSAWLRLRYDHPTIASWVEENHEQKRCKKVYEAFSDVEDDPHLTWLKETFHVISTGQSGQQWCNSDPHLPRLPTIFLLKHPPKPQHNVFRVDVVLRSHHDVIDGIGSLHLLNNLIKYASQALDHPDNWRIPEFTDEWKNLSPPFRVAADIPEVLSPDQDLKLKSIVESNDAVREGVEIATLPFKLGPTVPGCHKRVSVKVPTADTEKLLLACRQIGASLTHAYHAALALVIRDAQQKSEKERKVRYISYTLINERGHCKAPYNSPQHAVSVYHSVSGRSLAIDLTVPGLASPDPAPGKTKDDFIRTVEDVKRYYLSIREDEEHISFVPSYWQLSTPPYPPGLEDPPIPPPNERPSASISSLGVIDSIITPTNGKFEVNDPWVSGEELGTGLGIFLGTYRGILGLSAAYNDAWHNEVDVREFLHKCHSVVVNNLLSSQQQGVSPQ</sequence>
<evidence type="ECO:0000313" key="1">
    <source>
        <dbReference type="EMBL" id="KAJ5351253.1"/>
    </source>
</evidence>
<reference evidence="1" key="2">
    <citation type="journal article" date="2023" name="IMA Fungus">
        <title>Comparative genomic study of the Penicillium genus elucidates a diverse pangenome and 15 lateral gene transfer events.</title>
        <authorList>
            <person name="Petersen C."/>
            <person name="Sorensen T."/>
            <person name="Nielsen M.R."/>
            <person name="Sondergaard T.E."/>
            <person name="Sorensen J.L."/>
            <person name="Fitzpatrick D.A."/>
            <person name="Frisvad J.C."/>
            <person name="Nielsen K.L."/>
        </authorList>
    </citation>
    <scope>NUCLEOTIDE SEQUENCE</scope>
    <source>
        <strain evidence="1">IBT 35673</strain>
    </source>
</reference>
<dbReference type="Proteomes" id="UP001147695">
    <property type="component" value="Unassembled WGS sequence"/>
</dbReference>
<dbReference type="Gene3D" id="3.30.559.10">
    <property type="entry name" value="Chloramphenicol acetyltransferase-like domain"/>
    <property type="match status" value="1"/>
</dbReference>
<evidence type="ECO:0000313" key="2">
    <source>
        <dbReference type="Proteomes" id="UP001147695"/>
    </source>
</evidence>
<dbReference type="EMBL" id="JAPZBQ010000001">
    <property type="protein sequence ID" value="KAJ5351253.1"/>
    <property type="molecule type" value="Genomic_DNA"/>
</dbReference>
<proteinExistence type="predicted"/>
<comment type="caution">
    <text evidence="1">The sequence shown here is derived from an EMBL/GenBank/DDBJ whole genome shotgun (WGS) entry which is preliminary data.</text>
</comment>
<dbReference type="PANTHER" id="PTHR42034">
    <property type="entry name" value="CHROMOSOME 7, WHOLE GENOME SHOTGUN SEQUENCE-RELATED"/>
    <property type="match status" value="1"/>
</dbReference>
<protein>
    <submittedName>
        <fullName evidence="1">Uncharacterized protein</fullName>
    </submittedName>
</protein>
<organism evidence="1 2">
    <name type="scientific">Penicillium brevicompactum</name>
    <dbReference type="NCBI Taxonomy" id="5074"/>
    <lineage>
        <taxon>Eukaryota</taxon>
        <taxon>Fungi</taxon>
        <taxon>Dikarya</taxon>
        <taxon>Ascomycota</taxon>
        <taxon>Pezizomycotina</taxon>
        <taxon>Eurotiomycetes</taxon>
        <taxon>Eurotiomycetidae</taxon>
        <taxon>Eurotiales</taxon>
        <taxon>Aspergillaceae</taxon>
        <taxon>Penicillium</taxon>
    </lineage>
</organism>
<gene>
    <name evidence="1" type="ORF">N7452_000227</name>
</gene>
<name>A0A9W9R5N4_PENBR</name>
<dbReference type="PANTHER" id="PTHR42034:SF1">
    <property type="entry name" value="CONDENSATION DOMAIN-CONTAINING PROTEIN"/>
    <property type="match status" value="1"/>
</dbReference>
<reference evidence="1" key="1">
    <citation type="submission" date="2022-12" db="EMBL/GenBank/DDBJ databases">
        <authorList>
            <person name="Petersen C."/>
        </authorList>
    </citation>
    <scope>NUCLEOTIDE SEQUENCE</scope>
    <source>
        <strain evidence="1">IBT 35673</strain>
    </source>
</reference>
<dbReference type="AlphaFoldDB" id="A0A9W9R5N4"/>